<dbReference type="EMBL" id="JAKNHJ010000016">
    <property type="protein sequence ID" value="MCG4618432.1"/>
    <property type="molecule type" value="Genomic_DNA"/>
</dbReference>
<proteinExistence type="predicted"/>
<comment type="caution">
    <text evidence="2">The sequence shown here is derived from an EMBL/GenBank/DDBJ whole genome shotgun (WGS) entry which is preliminary data.</text>
</comment>
<accession>A0AAJ1BCN5</accession>
<gene>
    <name evidence="2" type="ORF">L0M99_08020</name>
</gene>
<evidence type="ECO:0000313" key="2">
    <source>
        <dbReference type="EMBL" id="MCG4618432.1"/>
    </source>
</evidence>
<organism evidence="2 3">
    <name type="scientific">Varibaculum cambriense</name>
    <dbReference type="NCBI Taxonomy" id="184870"/>
    <lineage>
        <taxon>Bacteria</taxon>
        <taxon>Bacillati</taxon>
        <taxon>Actinomycetota</taxon>
        <taxon>Actinomycetes</taxon>
        <taxon>Actinomycetales</taxon>
        <taxon>Actinomycetaceae</taxon>
        <taxon>Varibaculum</taxon>
    </lineage>
</organism>
<evidence type="ECO:0000256" key="1">
    <source>
        <dbReference type="SAM" id="Phobius"/>
    </source>
</evidence>
<reference evidence="2" key="1">
    <citation type="submission" date="2022-01" db="EMBL/GenBank/DDBJ databases">
        <title>Collection of gut derived symbiotic bacterial strains cultured from healthy donors.</title>
        <authorList>
            <person name="Lin H."/>
            <person name="Kohout C."/>
            <person name="Waligurski E."/>
            <person name="Pamer E.G."/>
        </authorList>
    </citation>
    <scope>NUCLEOTIDE SEQUENCE</scope>
    <source>
        <strain evidence="2">DFI.7.46</strain>
    </source>
</reference>
<name>A0AAJ1BCN5_9ACTO</name>
<keyword evidence="1" id="KW-0472">Membrane</keyword>
<evidence type="ECO:0000313" key="3">
    <source>
        <dbReference type="Proteomes" id="UP001200537"/>
    </source>
</evidence>
<protein>
    <submittedName>
        <fullName evidence="2">DUF1708 domain-containing protein</fullName>
    </submittedName>
</protein>
<keyword evidence="1" id="KW-1133">Transmembrane helix</keyword>
<feature type="transmembrane region" description="Helical" evidence="1">
    <location>
        <begin position="20"/>
        <end position="43"/>
    </location>
</feature>
<dbReference type="AlphaFoldDB" id="A0AAJ1BCN5"/>
<dbReference type="RefSeq" id="WP_238128303.1">
    <property type="nucleotide sequence ID" value="NZ_JAHAIE010000020.1"/>
</dbReference>
<dbReference type="Proteomes" id="UP001200537">
    <property type="component" value="Unassembled WGS sequence"/>
</dbReference>
<sequence>MLKLIWSRLPGGVILKSVQILILISIIAIICHFWLFPAISAYINQAGA</sequence>
<keyword evidence="1" id="KW-0812">Transmembrane</keyword>